<dbReference type="InterPro" id="IPR036249">
    <property type="entry name" value="Thioredoxin-like_sf"/>
</dbReference>
<dbReference type="PANTHER" id="PTHR12151">
    <property type="entry name" value="ELECTRON TRANSPORT PROTIN SCO1/SENC FAMILY MEMBER"/>
    <property type="match status" value="1"/>
</dbReference>
<dbReference type="Gene3D" id="3.40.30.10">
    <property type="entry name" value="Glutaredoxin"/>
    <property type="match status" value="1"/>
</dbReference>
<name>A0A3B1C150_9ZZZZ</name>
<evidence type="ECO:0000256" key="1">
    <source>
        <dbReference type="ARBA" id="ARBA00010996"/>
    </source>
</evidence>
<protein>
    <submittedName>
        <fullName evidence="2">Cytochrome oxidase biogenesis protein Sco1/SenC/PrrC, putative copper metallochaperone</fullName>
    </submittedName>
</protein>
<dbReference type="InterPro" id="IPR003782">
    <property type="entry name" value="SCO1/SenC"/>
</dbReference>
<dbReference type="PANTHER" id="PTHR12151:SF25">
    <property type="entry name" value="LINALOOL DEHYDRATASE_ISOMERASE DOMAIN-CONTAINING PROTEIN"/>
    <property type="match status" value="1"/>
</dbReference>
<dbReference type="EMBL" id="UOFZ01000037">
    <property type="protein sequence ID" value="VAX12425.1"/>
    <property type="molecule type" value="Genomic_DNA"/>
</dbReference>
<organism evidence="2">
    <name type="scientific">hydrothermal vent metagenome</name>
    <dbReference type="NCBI Taxonomy" id="652676"/>
    <lineage>
        <taxon>unclassified sequences</taxon>
        <taxon>metagenomes</taxon>
        <taxon>ecological metagenomes</taxon>
    </lineage>
</organism>
<dbReference type="CDD" id="cd02968">
    <property type="entry name" value="SCO"/>
    <property type="match status" value="1"/>
</dbReference>
<evidence type="ECO:0000313" key="2">
    <source>
        <dbReference type="EMBL" id="VAX12425.1"/>
    </source>
</evidence>
<sequence>MKQLQMIFVSVDPGRDQARQLQDYVYYFDPAFIGITGNLDEIDKLVNQAGILYGYEDEDENTGNYVVNHSTQILLFDPQARLYAILSPPFESETIVHDLQSIQQYLQG</sequence>
<dbReference type="AlphaFoldDB" id="A0A3B1C150"/>
<dbReference type="Pfam" id="PF02630">
    <property type="entry name" value="SCO1-SenC"/>
    <property type="match status" value="1"/>
</dbReference>
<dbReference type="SUPFAM" id="SSF52833">
    <property type="entry name" value="Thioredoxin-like"/>
    <property type="match status" value="1"/>
</dbReference>
<proteinExistence type="inferred from homology"/>
<gene>
    <name evidence="2" type="ORF">MNBD_GAMMA24-2416</name>
</gene>
<accession>A0A3B1C150</accession>
<comment type="similarity">
    <text evidence="1">Belongs to the SCO1/2 family.</text>
</comment>
<reference evidence="2" key="1">
    <citation type="submission" date="2018-06" db="EMBL/GenBank/DDBJ databases">
        <authorList>
            <person name="Zhirakovskaya E."/>
        </authorList>
    </citation>
    <scope>NUCLEOTIDE SEQUENCE</scope>
</reference>